<keyword evidence="5" id="KW-0133">Cell shape</keyword>
<accession>X1URK3</accession>
<evidence type="ECO:0000313" key="13">
    <source>
        <dbReference type="EMBL" id="GAJ20138.1"/>
    </source>
</evidence>
<dbReference type="GO" id="GO:0032153">
    <property type="term" value="C:cell division site"/>
    <property type="evidence" value="ECO:0007669"/>
    <property type="project" value="TreeGrafter"/>
</dbReference>
<dbReference type="InterPro" id="IPR001182">
    <property type="entry name" value="FtsW/RodA"/>
</dbReference>
<evidence type="ECO:0000256" key="4">
    <source>
        <dbReference type="ARBA" id="ARBA00022692"/>
    </source>
</evidence>
<dbReference type="GO" id="GO:0009252">
    <property type="term" value="P:peptidoglycan biosynthetic process"/>
    <property type="evidence" value="ECO:0007669"/>
    <property type="project" value="UniProtKB-KW"/>
</dbReference>
<dbReference type="GO" id="GO:0005886">
    <property type="term" value="C:plasma membrane"/>
    <property type="evidence" value="ECO:0007669"/>
    <property type="project" value="TreeGrafter"/>
</dbReference>
<dbReference type="PANTHER" id="PTHR30474:SF2">
    <property type="entry name" value="PEPTIDOGLYCAN GLYCOSYLTRANSFERASE FTSW-RELATED"/>
    <property type="match status" value="1"/>
</dbReference>
<dbReference type="GO" id="GO:0051301">
    <property type="term" value="P:cell division"/>
    <property type="evidence" value="ECO:0007669"/>
    <property type="project" value="InterPro"/>
</dbReference>
<comment type="subcellular location">
    <subcellularLocation>
        <location evidence="1">Membrane</location>
        <topology evidence="1">Multi-pass membrane protein</topology>
    </subcellularLocation>
</comment>
<dbReference type="AlphaFoldDB" id="X1URK3"/>
<keyword evidence="8 12" id="KW-0472">Membrane</keyword>
<dbReference type="PANTHER" id="PTHR30474">
    <property type="entry name" value="CELL CYCLE PROTEIN"/>
    <property type="match status" value="1"/>
</dbReference>
<dbReference type="GO" id="GO:0015648">
    <property type="term" value="F:lipid-linked peptidoglycan transporter activity"/>
    <property type="evidence" value="ECO:0007669"/>
    <property type="project" value="TreeGrafter"/>
</dbReference>
<feature type="non-terminal residue" evidence="13">
    <location>
        <position position="1"/>
    </location>
</feature>
<evidence type="ECO:0000256" key="2">
    <source>
        <dbReference type="ARBA" id="ARBA00022676"/>
    </source>
</evidence>
<evidence type="ECO:0000256" key="1">
    <source>
        <dbReference type="ARBA" id="ARBA00004141"/>
    </source>
</evidence>
<dbReference type="GO" id="GO:0008955">
    <property type="term" value="F:peptidoglycan glycosyltransferase activity"/>
    <property type="evidence" value="ECO:0007669"/>
    <property type="project" value="UniProtKB-EC"/>
</dbReference>
<name>X1URK3_9ZZZZ</name>
<keyword evidence="7 12" id="KW-1133">Transmembrane helix</keyword>
<protein>
    <recommendedName>
        <fullName evidence="10">peptidoglycan glycosyltransferase</fullName>
        <ecNumber evidence="10">2.4.99.28</ecNumber>
    </recommendedName>
    <alternativeName>
        <fullName evidence="9">Peptidoglycan polymerase</fullName>
    </alternativeName>
</protein>
<evidence type="ECO:0000256" key="12">
    <source>
        <dbReference type="SAM" id="Phobius"/>
    </source>
</evidence>
<evidence type="ECO:0000256" key="3">
    <source>
        <dbReference type="ARBA" id="ARBA00022679"/>
    </source>
</evidence>
<organism evidence="13">
    <name type="scientific">marine sediment metagenome</name>
    <dbReference type="NCBI Taxonomy" id="412755"/>
    <lineage>
        <taxon>unclassified sequences</taxon>
        <taxon>metagenomes</taxon>
        <taxon>ecological metagenomes</taxon>
    </lineage>
</organism>
<dbReference type="EMBL" id="BARW01040742">
    <property type="protein sequence ID" value="GAJ20138.1"/>
    <property type="molecule type" value="Genomic_DNA"/>
</dbReference>
<proteinExistence type="predicted"/>
<keyword evidence="2" id="KW-0328">Glycosyltransferase</keyword>
<dbReference type="Pfam" id="PF01098">
    <property type="entry name" value="FTSW_RODA_SPOVE"/>
    <property type="match status" value="1"/>
</dbReference>
<evidence type="ECO:0000256" key="6">
    <source>
        <dbReference type="ARBA" id="ARBA00022984"/>
    </source>
</evidence>
<evidence type="ECO:0000256" key="11">
    <source>
        <dbReference type="ARBA" id="ARBA00049902"/>
    </source>
</evidence>
<keyword evidence="4 12" id="KW-0812">Transmembrane</keyword>
<evidence type="ECO:0000256" key="10">
    <source>
        <dbReference type="ARBA" id="ARBA00044770"/>
    </source>
</evidence>
<gene>
    <name evidence="13" type="ORF">S12H4_61396</name>
</gene>
<feature type="transmembrane region" description="Helical" evidence="12">
    <location>
        <begin position="41"/>
        <end position="65"/>
    </location>
</feature>
<sequence>DFIFSIIGEELGIFGVLFILSLFTLFIHQGRKIAKNSKDRFGHLLATGITLLIGFEAILHIGVTIGFFPTKGIPLPFVSYGGSSLFISLVAVGILLNISKQLEERL</sequence>
<evidence type="ECO:0000256" key="7">
    <source>
        <dbReference type="ARBA" id="ARBA00022989"/>
    </source>
</evidence>
<evidence type="ECO:0000256" key="5">
    <source>
        <dbReference type="ARBA" id="ARBA00022960"/>
    </source>
</evidence>
<keyword evidence="6" id="KW-0573">Peptidoglycan synthesis</keyword>
<dbReference type="EC" id="2.4.99.28" evidence="10"/>
<keyword evidence="3" id="KW-0808">Transferase</keyword>
<reference evidence="13" key="1">
    <citation type="journal article" date="2014" name="Front. Microbiol.">
        <title>High frequency of phylogenetically diverse reductive dehalogenase-homologous genes in deep subseafloor sedimentary metagenomes.</title>
        <authorList>
            <person name="Kawai M."/>
            <person name="Futagami T."/>
            <person name="Toyoda A."/>
            <person name="Takaki Y."/>
            <person name="Nishi S."/>
            <person name="Hori S."/>
            <person name="Arai W."/>
            <person name="Tsubouchi T."/>
            <person name="Morono Y."/>
            <person name="Uchiyama I."/>
            <person name="Ito T."/>
            <person name="Fujiyama A."/>
            <person name="Inagaki F."/>
            <person name="Takami H."/>
        </authorList>
    </citation>
    <scope>NUCLEOTIDE SEQUENCE</scope>
    <source>
        <strain evidence="13">Expedition CK06-06</strain>
    </source>
</reference>
<dbReference type="GO" id="GO:0008360">
    <property type="term" value="P:regulation of cell shape"/>
    <property type="evidence" value="ECO:0007669"/>
    <property type="project" value="UniProtKB-KW"/>
</dbReference>
<evidence type="ECO:0000256" key="8">
    <source>
        <dbReference type="ARBA" id="ARBA00023136"/>
    </source>
</evidence>
<feature type="transmembrane region" description="Helical" evidence="12">
    <location>
        <begin position="12"/>
        <end position="29"/>
    </location>
</feature>
<feature type="transmembrane region" description="Helical" evidence="12">
    <location>
        <begin position="77"/>
        <end position="98"/>
    </location>
</feature>
<comment type="caution">
    <text evidence="13">The sequence shown here is derived from an EMBL/GenBank/DDBJ whole genome shotgun (WGS) entry which is preliminary data.</text>
</comment>
<comment type="catalytic activity">
    <reaction evidence="11">
        <text>[GlcNAc-(1-&gt;4)-Mur2Ac(oyl-L-Ala-gamma-D-Glu-L-Lys-D-Ala-D-Ala)](n)-di-trans,octa-cis-undecaprenyl diphosphate + beta-D-GlcNAc-(1-&gt;4)-Mur2Ac(oyl-L-Ala-gamma-D-Glu-L-Lys-D-Ala-D-Ala)-di-trans,octa-cis-undecaprenyl diphosphate = [GlcNAc-(1-&gt;4)-Mur2Ac(oyl-L-Ala-gamma-D-Glu-L-Lys-D-Ala-D-Ala)](n+1)-di-trans,octa-cis-undecaprenyl diphosphate + di-trans,octa-cis-undecaprenyl diphosphate + H(+)</text>
        <dbReference type="Rhea" id="RHEA:23708"/>
        <dbReference type="Rhea" id="RHEA-COMP:9602"/>
        <dbReference type="Rhea" id="RHEA-COMP:9603"/>
        <dbReference type="ChEBI" id="CHEBI:15378"/>
        <dbReference type="ChEBI" id="CHEBI:58405"/>
        <dbReference type="ChEBI" id="CHEBI:60033"/>
        <dbReference type="ChEBI" id="CHEBI:78435"/>
        <dbReference type="EC" id="2.4.99.28"/>
    </reaction>
</comment>
<evidence type="ECO:0000256" key="9">
    <source>
        <dbReference type="ARBA" id="ARBA00032370"/>
    </source>
</evidence>